<dbReference type="RefSeq" id="WP_080919707.1">
    <property type="nucleotide sequence ID" value="NZ_MDET01000014.1"/>
</dbReference>
<proteinExistence type="predicted"/>
<feature type="coiled-coil region" evidence="1">
    <location>
        <begin position="829"/>
        <end position="856"/>
    </location>
</feature>
<gene>
    <name evidence="4" type="ORF">BFN67_17660</name>
</gene>
<evidence type="ECO:0000313" key="4">
    <source>
        <dbReference type="EMBL" id="OQM75599.1"/>
    </source>
</evidence>
<reference evidence="4 5" key="1">
    <citation type="journal article" date="2016" name="Int. J. Syst. Evol. Microbiol.">
        <title>Pseudaminobacter manganicus sp. nov., isolated from sludge of a manganese mine.</title>
        <authorList>
            <person name="Li J."/>
            <person name="Huang J."/>
            <person name="Liao S."/>
            <person name="Wang G."/>
        </authorList>
    </citation>
    <scope>NUCLEOTIDE SEQUENCE [LARGE SCALE GENOMIC DNA]</scope>
    <source>
        <strain evidence="4 5">JH-7</strain>
    </source>
</reference>
<name>A0A1V8RRI7_9HYPH</name>
<dbReference type="Pfam" id="PF06791">
    <property type="entry name" value="TMP_2"/>
    <property type="match status" value="1"/>
</dbReference>
<feature type="domain" description="Bacteriophage tail tape measure N-terminal" evidence="3">
    <location>
        <begin position="219"/>
        <end position="402"/>
    </location>
</feature>
<dbReference type="Proteomes" id="UP000191905">
    <property type="component" value="Unassembled WGS sequence"/>
</dbReference>
<evidence type="ECO:0000256" key="1">
    <source>
        <dbReference type="SAM" id="Coils"/>
    </source>
</evidence>
<evidence type="ECO:0000259" key="3">
    <source>
        <dbReference type="Pfam" id="PF06791"/>
    </source>
</evidence>
<accession>A0A1V8RRI7</accession>
<feature type="region of interest" description="Disordered" evidence="2">
    <location>
        <begin position="170"/>
        <end position="203"/>
    </location>
</feature>
<dbReference type="Gene3D" id="1.10.530.10">
    <property type="match status" value="1"/>
</dbReference>
<feature type="coiled-coil region" evidence="1">
    <location>
        <begin position="8"/>
        <end position="45"/>
    </location>
</feature>
<feature type="compositionally biased region" description="Polar residues" evidence="2">
    <location>
        <begin position="170"/>
        <end position="187"/>
    </location>
</feature>
<keyword evidence="5" id="KW-1185">Reference proteome</keyword>
<dbReference type="AlphaFoldDB" id="A0A1V8RRI7"/>
<dbReference type="OrthoDB" id="38641at2"/>
<comment type="caution">
    <text evidence="4">The sequence shown here is derived from an EMBL/GenBank/DDBJ whole genome shotgun (WGS) entry which is preliminary data.</text>
</comment>
<organism evidence="4 5">
    <name type="scientific">Manganibacter manganicus</name>
    <dbReference type="NCBI Taxonomy" id="1873176"/>
    <lineage>
        <taxon>Bacteria</taxon>
        <taxon>Pseudomonadati</taxon>
        <taxon>Pseudomonadota</taxon>
        <taxon>Alphaproteobacteria</taxon>
        <taxon>Hyphomicrobiales</taxon>
        <taxon>Phyllobacteriaceae</taxon>
        <taxon>Manganibacter</taxon>
    </lineage>
</organism>
<keyword evidence="1" id="KW-0175">Coiled coil</keyword>
<protein>
    <recommendedName>
        <fullName evidence="3">Bacteriophage tail tape measure N-terminal domain-containing protein</fullName>
    </recommendedName>
</protein>
<evidence type="ECO:0000313" key="5">
    <source>
        <dbReference type="Proteomes" id="UP000191905"/>
    </source>
</evidence>
<dbReference type="InterPro" id="IPR009628">
    <property type="entry name" value="Phage_tape_measure_N"/>
</dbReference>
<dbReference type="EMBL" id="MDET01000014">
    <property type="protein sequence ID" value="OQM75599.1"/>
    <property type="molecule type" value="Genomic_DNA"/>
</dbReference>
<evidence type="ECO:0000256" key="2">
    <source>
        <dbReference type="SAM" id="MobiDB-lite"/>
    </source>
</evidence>
<dbReference type="STRING" id="1873176.BFN67_17660"/>
<sequence length="1190" mass="126736">MANRERVVEFAVKARDEYSKVLKNLEQQQKKLSAAAKASNRLEITGAAKAGLADATAEYDRLISSIKRYSTVMATARKTGNLSAAEMREVADALKLTGVRAGEAAQKMAAAKAASESVLKTQIRASLNNPTKSGYAAFIRNAEGAKVESAAVATTATQLNKLAVASKNASTQQNTLKSRMDAATNSMRRQRVSGGSGNKNKGLKGNAQDVEIYGLKPWQLTNLGYQVNDVVSGLAMGQRPLQILSQQAGQFVQIWPNVMVSLAKSIPVIAGVTAVLTPFVVAAMRMHDTAESVRIFSSQLALSADGADYSAEKLAKYADQVTDLGVKMKDARTIIGEFAKAGIDSSNFNSLAKMAKQLSDISGDSVADSAKKLSTAFTGTVKDVRDLDKELNFLTASQLDSIYAMDEAGDRTGALALAQDILRGKLASTVKESGEWGQAVDSLGDAWDKFIKSVQQSGVIELAAKGLDILAKAAQAAADGVNGLQMPHFKNAVTDAQRLANLNQQILQLRSTQSGGITDLAGNSFGGAGDELKSLEAERDVLLKKVSARQEELQAIKDGSAEQKKSDEQSESKQKAINDILHDQIETLDKKAETAGLTNRALFVEQAAQEALNRAKKEGLDLTKKTLEAIKDQAGATYDQIQAAKYVNGEGTSALAKKIVGAEYGNGSKYKNDNSSASGAGQFIASTWLAMFKKYFPDRAAGLVQTMGKAAGEKYILDLRKDAKLSEAMVERYIQENSRVLQKAGVAVNDASLYLAHFLGPQGAVNLLRASPTDAVSGILGQDQINANKSILQNKTAGQVVEWAKQKMNLTNAELETTGRLVELDAERAKKSEKYLADYQQRVETQRQELDLMSKSAREQAIAKAIRAEELKAKAAGLELTKEQRAETAALAAKEFDRKNVNLEVNQLLEQRRALFESLQIAQQAGDQTKVVAVVGQISDVETKLNAAIEKAIQFWQAIGGPGADQAIMQLQNLQAGIGAATAKIENQFLPKAEEINEKLADVGGNAFSAFAQALANGENAAKAFFNALLQGLADFMIEIGKAIIKQALFNALSGGGGAGGSGGIGGLIGGAISSIFHSGGIVGRTNAPTRMVNPAIFANAQRFHTGGIAGLGPRERPIIAMDDEEIIRRDDPRHVLNGGGRGTAVNLKNVNVFDPADVVEAALQSLAGEKVMINFLTRNSRKVSAAIQG</sequence>